<evidence type="ECO:0000256" key="4">
    <source>
        <dbReference type="HAMAP-Rule" id="MF_00201"/>
    </source>
</evidence>
<dbReference type="InterPro" id="IPR003717">
    <property type="entry name" value="RecO"/>
</dbReference>
<keyword evidence="3 4" id="KW-0234">DNA repair</keyword>
<dbReference type="SUPFAM" id="SSF50249">
    <property type="entry name" value="Nucleic acid-binding proteins"/>
    <property type="match status" value="1"/>
</dbReference>
<gene>
    <name evidence="4" type="primary">recO</name>
    <name evidence="6" type="ORF">HMPREF3226_01329</name>
</gene>
<dbReference type="PATRIC" id="fig|28128.5.peg.1352"/>
<keyword evidence="2 4" id="KW-0233">DNA recombination</keyword>
<feature type="domain" description="DNA replication/recombination mediator RecO N-terminal" evidence="5">
    <location>
        <begin position="1"/>
        <end position="78"/>
    </location>
</feature>
<dbReference type="SUPFAM" id="SSF57863">
    <property type="entry name" value="ArfGap/RecO-like zinc finger"/>
    <property type="match status" value="1"/>
</dbReference>
<evidence type="ECO:0000313" key="6">
    <source>
        <dbReference type="EMBL" id="KXA39494.1"/>
    </source>
</evidence>
<dbReference type="InterPro" id="IPR037278">
    <property type="entry name" value="ARFGAP/RecO"/>
</dbReference>
<evidence type="ECO:0000313" key="7">
    <source>
        <dbReference type="Proteomes" id="UP000070533"/>
    </source>
</evidence>
<dbReference type="AlphaFoldDB" id="A0A133Q9G7"/>
<dbReference type="GO" id="GO:0006310">
    <property type="term" value="P:DNA recombination"/>
    <property type="evidence" value="ECO:0007669"/>
    <property type="project" value="UniProtKB-UniRule"/>
</dbReference>
<dbReference type="GO" id="GO:0043590">
    <property type="term" value="C:bacterial nucleoid"/>
    <property type="evidence" value="ECO:0007669"/>
    <property type="project" value="TreeGrafter"/>
</dbReference>
<sequence length="241" mass="28285">MLTKSSAIVLHQIKFGDSSLIVEVLTDVWGRLSFMVRLPKTSKAKVKKQFFQPLTVLDIEFDYRQKANLQHIKDVRIALPYLSIPIDPVKSSVMLFLSEFLFHVTKGEQENRSLFNYIVTSLQWLDGSVSNYANFHLVFMMRLSRFIGFYPNLNEYEPDCYFDLRNGCFVGVAPLHSDFLEPTDASRVNQLMRMDYETMQLFKLSHTDRNRFTELALRYYRLHVPNMPELQSFKILKEVFA</sequence>
<evidence type="ECO:0000256" key="2">
    <source>
        <dbReference type="ARBA" id="ARBA00023172"/>
    </source>
</evidence>
<dbReference type="Proteomes" id="UP000070533">
    <property type="component" value="Unassembled WGS sequence"/>
</dbReference>
<name>A0A133Q9G7_9BACT</name>
<evidence type="ECO:0000256" key="1">
    <source>
        <dbReference type="ARBA" id="ARBA00022763"/>
    </source>
</evidence>
<dbReference type="Pfam" id="PF02565">
    <property type="entry name" value="RecO_C"/>
    <property type="match status" value="1"/>
</dbReference>
<dbReference type="RefSeq" id="WP_060940657.1">
    <property type="nucleotide sequence ID" value="NZ_KQ957245.1"/>
</dbReference>
<dbReference type="InterPro" id="IPR012340">
    <property type="entry name" value="NA-bd_OB-fold"/>
</dbReference>
<dbReference type="PANTHER" id="PTHR33991">
    <property type="entry name" value="DNA REPAIR PROTEIN RECO"/>
    <property type="match status" value="1"/>
</dbReference>
<dbReference type="Pfam" id="PF11967">
    <property type="entry name" value="RecO_N"/>
    <property type="match status" value="1"/>
</dbReference>
<dbReference type="GO" id="GO:0006302">
    <property type="term" value="P:double-strand break repair"/>
    <property type="evidence" value="ECO:0007669"/>
    <property type="project" value="TreeGrafter"/>
</dbReference>
<evidence type="ECO:0000259" key="5">
    <source>
        <dbReference type="Pfam" id="PF11967"/>
    </source>
</evidence>
<comment type="caution">
    <text evidence="6">The sequence shown here is derived from an EMBL/GenBank/DDBJ whole genome shotgun (WGS) entry which is preliminary data.</text>
</comment>
<keyword evidence="1 4" id="KW-0227">DNA damage</keyword>
<dbReference type="Gene3D" id="2.40.50.140">
    <property type="entry name" value="Nucleic acid-binding proteins"/>
    <property type="match status" value="1"/>
</dbReference>
<evidence type="ECO:0000256" key="3">
    <source>
        <dbReference type="ARBA" id="ARBA00023204"/>
    </source>
</evidence>
<organism evidence="6 7">
    <name type="scientific">Prevotella corporis</name>
    <dbReference type="NCBI Taxonomy" id="28128"/>
    <lineage>
        <taxon>Bacteria</taxon>
        <taxon>Pseudomonadati</taxon>
        <taxon>Bacteroidota</taxon>
        <taxon>Bacteroidia</taxon>
        <taxon>Bacteroidales</taxon>
        <taxon>Prevotellaceae</taxon>
        <taxon>Prevotella</taxon>
    </lineage>
</organism>
<accession>A0A133Q9G7</accession>
<keyword evidence="7" id="KW-1185">Reference proteome</keyword>
<dbReference type="HAMAP" id="MF_00201">
    <property type="entry name" value="RecO"/>
    <property type="match status" value="1"/>
</dbReference>
<proteinExistence type="inferred from homology"/>
<dbReference type="InterPro" id="IPR022572">
    <property type="entry name" value="DNA_rep/recomb_RecO_N"/>
</dbReference>
<reference evidence="7" key="1">
    <citation type="submission" date="2016-01" db="EMBL/GenBank/DDBJ databases">
        <authorList>
            <person name="Mitreva M."/>
            <person name="Pepin K.H."/>
            <person name="Mihindukulasuriya K.A."/>
            <person name="Fulton R."/>
            <person name="Fronick C."/>
            <person name="O'Laughlin M."/>
            <person name="Miner T."/>
            <person name="Herter B."/>
            <person name="Rosa B.A."/>
            <person name="Cordes M."/>
            <person name="Tomlinson C."/>
            <person name="Wollam A."/>
            <person name="Palsikar V.B."/>
            <person name="Mardis E.R."/>
            <person name="Wilson R.K."/>
        </authorList>
    </citation>
    <scope>NUCLEOTIDE SEQUENCE [LARGE SCALE GENOMIC DNA]</scope>
    <source>
        <strain evidence="7">MJR7716</strain>
    </source>
</reference>
<dbReference type="STRING" id="28128.HMPREF3226_01329"/>
<dbReference type="OrthoDB" id="9789152at2"/>
<dbReference type="eggNOG" id="COG1381">
    <property type="taxonomic scope" value="Bacteria"/>
</dbReference>
<dbReference type="PANTHER" id="PTHR33991:SF1">
    <property type="entry name" value="DNA REPAIR PROTEIN RECO"/>
    <property type="match status" value="1"/>
</dbReference>
<dbReference type="EMBL" id="LRQG01000092">
    <property type="protein sequence ID" value="KXA39494.1"/>
    <property type="molecule type" value="Genomic_DNA"/>
</dbReference>
<comment type="similarity">
    <text evidence="4">Belongs to the RecO family.</text>
</comment>
<dbReference type="NCBIfam" id="TIGR00613">
    <property type="entry name" value="reco"/>
    <property type="match status" value="1"/>
</dbReference>
<protein>
    <recommendedName>
        <fullName evidence="4">DNA repair protein RecO</fullName>
    </recommendedName>
    <alternativeName>
        <fullName evidence="4">Recombination protein O</fullName>
    </alternativeName>
</protein>
<comment type="function">
    <text evidence="4">Involved in DNA repair and RecF pathway recombination.</text>
</comment>